<dbReference type="InterPro" id="IPR014247">
    <property type="entry name" value="Spore_lipoprot_YhcN/YlaJ"/>
</dbReference>
<dbReference type="NCBIfam" id="TIGR02898">
    <property type="entry name" value="spore_YhcN_YlaJ"/>
    <property type="match status" value="1"/>
</dbReference>
<evidence type="ECO:0000313" key="4">
    <source>
        <dbReference type="Proteomes" id="UP001235343"/>
    </source>
</evidence>
<accession>A0ABT7L3K3</accession>
<sequence length="245" mass="27143">MNWKSACLTVVATSTLALTACGNNGNETGQGLNDGVQQTRFNNATDFPTENHGEYMTNNETRNPRNGIDNYGANRGAYDGAVRENDLRRDGVNNRNINNQANINDRNTQTNNNGNTTRNDENNFEVADDAAERITEQVDEVGSAYVLTTDNNAYVAVELDRTTDNNGKNAQNGGNGDNVSDQIEKRISRAVKDVNNDIENVYVSTNPDFVNLTNNYADNVNNDQPIEGFFQQFGEMIERVFPQAR</sequence>
<feature type="region of interest" description="Disordered" evidence="1">
    <location>
        <begin position="45"/>
        <end position="67"/>
    </location>
</feature>
<feature type="signal peptide" evidence="2">
    <location>
        <begin position="1"/>
        <end position="19"/>
    </location>
</feature>
<feature type="chain" id="PRO_5046588290" evidence="2">
    <location>
        <begin position="20"/>
        <end position="245"/>
    </location>
</feature>
<keyword evidence="3" id="KW-0449">Lipoprotein</keyword>
<evidence type="ECO:0000313" key="3">
    <source>
        <dbReference type="EMBL" id="MDL4840429.1"/>
    </source>
</evidence>
<proteinExistence type="predicted"/>
<feature type="compositionally biased region" description="Low complexity" evidence="1">
    <location>
        <begin position="93"/>
        <end position="117"/>
    </location>
</feature>
<dbReference type="InterPro" id="IPR019076">
    <property type="entry name" value="Spore_lipoprot_YhcN/YlaJ-like"/>
</dbReference>
<organism evidence="3 4">
    <name type="scientific">Aquibacillus rhizosphaerae</name>
    <dbReference type="NCBI Taxonomy" id="3051431"/>
    <lineage>
        <taxon>Bacteria</taxon>
        <taxon>Bacillati</taxon>
        <taxon>Bacillota</taxon>
        <taxon>Bacilli</taxon>
        <taxon>Bacillales</taxon>
        <taxon>Bacillaceae</taxon>
        <taxon>Aquibacillus</taxon>
    </lineage>
</organism>
<name>A0ABT7L3K3_9BACI</name>
<evidence type="ECO:0000256" key="1">
    <source>
        <dbReference type="SAM" id="MobiDB-lite"/>
    </source>
</evidence>
<protein>
    <submittedName>
        <fullName evidence="3">YhcN/YlaJ family sporulation lipoprotein</fullName>
    </submittedName>
</protein>
<evidence type="ECO:0000256" key="2">
    <source>
        <dbReference type="SAM" id="SignalP"/>
    </source>
</evidence>
<dbReference type="PROSITE" id="PS51257">
    <property type="entry name" value="PROKAR_LIPOPROTEIN"/>
    <property type="match status" value="1"/>
</dbReference>
<dbReference type="EMBL" id="JASTZU010000027">
    <property type="protein sequence ID" value="MDL4840429.1"/>
    <property type="molecule type" value="Genomic_DNA"/>
</dbReference>
<dbReference type="Proteomes" id="UP001235343">
    <property type="component" value="Unassembled WGS sequence"/>
</dbReference>
<feature type="region of interest" description="Disordered" evidence="1">
    <location>
        <begin position="87"/>
        <end position="122"/>
    </location>
</feature>
<gene>
    <name evidence="3" type="ORF">QQS35_08225</name>
</gene>
<keyword evidence="2" id="KW-0732">Signal</keyword>
<keyword evidence="4" id="KW-1185">Reference proteome</keyword>
<dbReference type="RefSeq" id="WP_285931476.1">
    <property type="nucleotide sequence ID" value="NZ_JASTZU010000027.1"/>
</dbReference>
<dbReference type="Pfam" id="PF09580">
    <property type="entry name" value="Spore_YhcN_YlaJ"/>
    <property type="match status" value="1"/>
</dbReference>
<comment type="caution">
    <text evidence="3">The sequence shown here is derived from an EMBL/GenBank/DDBJ whole genome shotgun (WGS) entry which is preliminary data.</text>
</comment>
<reference evidence="3 4" key="1">
    <citation type="submission" date="2023-06" db="EMBL/GenBank/DDBJ databases">
        <title>Aquibacillus rhizosphaerae LR5S19.</title>
        <authorList>
            <person name="Sun J.-Q."/>
        </authorList>
    </citation>
    <scope>NUCLEOTIDE SEQUENCE [LARGE SCALE GENOMIC DNA]</scope>
    <source>
        <strain evidence="3 4">LR5S19</strain>
    </source>
</reference>